<dbReference type="CDD" id="cd00130">
    <property type="entry name" value="PAS"/>
    <property type="match status" value="1"/>
</dbReference>
<dbReference type="InterPro" id="IPR036890">
    <property type="entry name" value="HATPase_C_sf"/>
</dbReference>
<dbReference type="SMART" id="SM00091">
    <property type="entry name" value="PAS"/>
    <property type="match status" value="1"/>
</dbReference>
<keyword evidence="15" id="KW-1185">Reference proteome</keyword>
<dbReference type="InterPro" id="IPR005467">
    <property type="entry name" value="His_kinase_dom"/>
</dbReference>
<dbReference type="FunFam" id="1.10.287.130:FF:000002">
    <property type="entry name" value="Two-component osmosensing histidine kinase"/>
    <property type="match status" value="1"/>
</dbReference>
<keyword evidence="3" id="KW-0597">Phosphoprotein</keyword>
<feature type="domain" description="Histidine kinase" evidence="11">
    <location>
        <begin position="152"/>
        <end position="243"/>
    </location>
</feature>
<feature type="domain" description="PAC" evidence="13">
    <location>
        <begin position="84"/>
        <end position="134"/>
    </location>
</feature>
<dbReference type="InterPro" id="IPR003661">
    <property type="entry name" value="HisK_dim/P_dom"/>
</dbReference>
<dbReference type="STRING" id="1164594.SAMN05216204_12832"/>
<dbReference type="SMART" id="SM00388">
    <property type="entry name" value="HisKA"/>
    <property type="match status" value="1"/>
</dbReference>
<sequence>MHNSLSPEQVLGILDIADNAIICTDAGGQIVFFNQGAERIFGWRTAEVVGRELSILIPERFRSGHGQRMAGFHHGDATARRMGERGTIYALRKDGTEFPAEASISRSQSGGEWVLTAILQDISDRRAYERELEAAKEKAEAAMLAKGIFLANMSHEIRTPLNAVIGMTTLLLNTGLDDEQRDHAQTIRNSGEALLAIINDLLDYSKIDVGRLDLERQSFDIRRSVEDALDLVAPGAGGKQIELMCTIAAEVPEIIVADATPAPGAGQPAVERGEVHPARRSRGRAHCEVGARQAICAAVRGERQRHRDPAAPA</sequence>
<dbReference type="Pfam" id="PF13426">
    <property type="entry name" value="PAS_9"/>
    <property type="match status" value="1"/>
</dbReference>
<dbReference type="Gene3D" id="1.10.287.130">
    <property type="match status" value="1"/>
</dbReference>
<dbReference type="SUPFAM" id="SSF55785">
    <property type="entry name" value="PYP-like sensor domain (PAS domain)"/>
    <property type="match status" value="1"/>
</dbReference>
<dbReference type="InterPro" id="IPR035965">
    <property type="entry name" value="PAS-like_dom_sf"/>
</dbReference>
<dbReference type="CDD" id="cd00082">
    <property type="entry name" value="HisKA"/>
    <property type="match status" value="1"/>
</dbReference>
<comment type="catalytic activity">
    <reaction evidence="1">
        <text>ATP + protein L-histidine = ADP + protein N-phospho-L-histidine.</text>
        <dbReference type="EC" id="2.7.13.3"/>
    </reaction>
</comment>
<evidence type="ECO:0000256" key="8">
    <source>
        <dbReference type="ARBA" id="ARBA00023012"/>
    </source>
</evidence>
<evidence type="ECO:0000256" key="3">
    <source>
        <dbReference type="ARBA" id="ARBA00022553"/>
    </source>
</evidence>
<keyword evidence="5" id="KW-0547">Nucleotide-binding</keyword>
<gene>
    <name evidence="14" type="ORF">SAMN05216204_12832</name>
</gene>
<evidence type="ECO:0000256" key="4">
    <source>
        <dbReference type="ARBA" id="ARBA00022679"/>
    </source>
</evidence>
<evidence type="ECO:0000313" key="14">
    <source>
        <dbReference type="EMBL" id="SFD54900.1"/>
    </source>
</evidence>
<reference evidence="15" key="1">
    <citation type="submission" date="2016-10" db="EMBL/GenBank/DDBJ databases">
        <authorList>
            <person name="Varghese N."/>
            <person name="Submissions S."/>
        </authorList>
    </citation>
    <scope>NUCLEOTIDE SEQUENCE [LARGE SCALE GENOMIC DNA]</scope>
    <source>
        <strain evidence="15">CGMCC 1.12041</strain>
    </source>
</reference>
<dbReference type="SUPFAM" id="SSF47384">
    <property type="entry name" value="Homodimeric domain of signal transducing histidine kinase"/>
    <property type="match status" value="1"/>
</dbReference>
<dbReference type="InterPro" id="IPR000014">
    <property type="entry name" value="PAS"/>
</dbReference>
<proteinExistence type="predicted"/>
<evidence type="ECO:0000256" key="1">
    <source>
        <dbReference type="ARBA" id="ARBA00000085"/>
    </source>
</evidence>
<organism evidence="14 15">
    <name type="scientific">Massilia yuzhufengensis</name>
    <dbReference type="NCBI Taxonomy" id="1164594"/>
    <lineage>
        <taxon>Bacteria</taxon>
        <taxon>Pseudomonadati</taxon>
        <taxon>Pseudomonadota</taxon>
        <taxon>Betaproteobacteria</taxon>
        <taxon>Burkholderiales</taxon>
        <taxon>Oxalobacteraceae</taxon>
        <taxon>Telluria group</taxon>
        <taxon>Massilia</taxon>
    </lineage>
</organism>
<evidence type="ECO:0000259" key="13">
    <source>
        <dbReference type="PROSITE" id="PS50113"/>
    </source>
</evidence>
<keyword evidence="7" id="KW-0067">ATP-binding</keyword>
<dbReference type="EMBL" id="FOLD01000028">
    <property type="protein sequence ID" value="SFD54900.1"/>
    <property type="molecule type" value="Genomic_DNA"/>
</dbReference>
<evidence type="ECO:0000313" key="15">
    <source>
        <dbReference type="Proteomes" id="UP000198639"/>
    </source>
</evidence>
<keyword evidence="6" id="KW-0418">Kinase</keyword>
<name>A0A1I1TH57_9BURK</name>
<dbReference type="PROSITE" id="PS50112">
    <property type="entry name" value="PAS"/>
    <property type="match status" value="1"/>
</dbReference>
<protein>
    <recommendedName>
        <fullName evidence="2">histidine kinase</fullName>
        <ecNumber evidence="2">2.7.13.3</ecNumber>
    </recommendedName>
</protein>
<accession>A0A1I1TH57</accession>
<keyword evidence="4" id="KW-0808">Transferase</keyword>
<dbReference type="InterPro" id="IPR000700">
    <property type="entry name" value="PAS-assoc_C"/>
</dbReference>
<dbReference type="NCBIfam" id="TIGR00229">
    <property type="entry name" value="sensory_box"/>
    <property type="match status" value="1"/>
</dbReference>
<dbReference type="PROSITE" id="PS50109">
    <property type="entry name" value="HIS_KIN"/>
    <property type="match status" value="1"/>
</dbReference>
<dbReference type="GO" id="GO:0005524">
    <property type="term" value="F:ATP binding"/>
    <property type="evidence" value="ECO:0007669"/>
    <property type="project" value="UniProtKB-KW"/>
</dbReference>
<evidence type="ECO:0000259" key="12">
    <source>
        <dbReference type="PROSITE" id="PS50112"/>
    </source>
</evidence>
<feature type="region of interest" description="Disordered" evidence="10">
    <location>
        <begin position="260"/>
        <end position="284"/>
    </location>
</feature>
<dbReference type="Gene3D" id="3.30.450.20">
    <property type="entry name" value="PAS domain"/>
    <property type="match status" value="1"/>
</dbReference>
<evidence type="ECO:0000256" key="7">
    <source>
        <dbReference type="ARBA" id="ARBA00022840"/>
    </source>
</evidence>
<evidence type="ECO:0000256" key="2">
    <source>
        <dbReference type="ARBA" id="ARBA00012438"/>
    </source>
</evidence>
<dbReference type="PROSITE" id="PS50113">
    <property type="entry name" value="PAC"/>
    <property type="match status" value="1"/>
</dbReference>
<dbReference type="SUPFAM" id="SSF55874">
    <property type="entry name" value="ATPase domain of HSP90 chaperone/DNA topoisomerase II/histidine kinase"/>
    <property type="match status" value="1"/>
</dbReference>
<evidence type="ECO:0000256" key="6">
    <source>
        <dbReference type="ARBA" id="ARBA00022777"/>
    </source>
</evidence>
<dbReference type="Proteomes" id="UP000198639">
    <property type="component" value="Unassembled WGS sequence"/>
</dbReference>
<keyword evidence="9" id="KW-0175">Coiled coil</keyword>
<evidence type="ECO:0000256" key="5">
    <source>
        <dbReference type="ARBA" id="ARBA00022741"/>
    </source>
</evidence>
<dbReference type="InterPro" id="IPR036097">
    <property type="entry name" value="HisK_dim/P_sf"/>
</dbReference>
<dbReference type="EC" id="2.7.13.3" evidence="2"/>
<dbReference type="PANTHER" id="PTHR45339">
    <property type="entry name" value="HYBRID SIGNAL TRANSDUCTION HISTIDINE KINASE J"/>
    <property type="match status" value="1"/>
</dbReference>
<keyword evidence="8" id="KW-0902">Two-component regulatory system</keyword>
<dbReference type="AlphaFoldDB" id="A0A1I1TH57"/>
<feature type="domain" description="PAS" evidence="12">
    <location>
        <begin position="6"/>
        <end position="59"/>
    </location>
</feature>
<feature type="coiled-coil region" evidence="9">
    <location>
        <begin position="118"/>
        <end position="145"/>
    </location>
</feature>
<dbReference type="Pfam" id="PF00512">
    <property type="entry name" value="HisKA"/>
    <property type="match status" value="1"/>
</dbReference>
<dbReference type="PANTHER" id="PTHR45339:SF1">
    <property type="entry name" value="HYBRID SIGNAL TRANSDUCTION HISTIDINE KINASE J"/>
    <property type="match status" value="1"/>
</dbReference>
<evidence type="ECO:0000259" key="11">
    <source>
        <dbReference type="PROSITE" id="PS50109"/>
    </source>
</evidence>
<evidence type="ECO:0000256" key="9">
    <source>
        <dbReference type="SAM" id="Coils"/>
    </source>
</evidence>
<evidence type="ECO:0000256" key="10">
    <source>
        <dbReference type="SAM" id="MobiDB-lite"/>
    </source>
</evidence>
<dbReference type="GO" id="GO:0000155">
    <property type="term" value="F:phosphorelay sensor kinase activity"/>
    <property type="evidence" value="ECO:0007669"/>
    <property type="project" value="InterPro"/>
</dbReference>